<gene>
    <name evidence="3" type="ORF">HALLA_04430</name>
</gene>
<dbReference type="AlphaFoldDB" id="W0JWF6"/>
<dbReference type="SUPFAM" id="SSF54826">
    <property type="entry name" value="Enolase N-terminal domain-like"/>
    <property type="match status" value="1"/>
</dbReference>
<dbReference type="EMBL" id="CP007056">
    <property type="protein sequence ID" value="AHG01652.1"/>
    <property type="molecule type" value="Genomic_DNA"/>
</dbReference>
<dbReference type="PANTHER" id="PTHR48080:SF2">
    <property type="entry name" value="D-GALACTONATE DEHYDRATASE"/>
    <property type="match status" value="1"/>
</dbReference>
<evidence type="ECO:0000256" key="1">
    <source>
        <dbReference type="ARBA" id="ARBA00023239"/>
    </source>
</evidence>
<dbReference type="InterPro" id="IPR029065">
    <property type="entry name" value="Enolase_C-like"/>
</dbReference>
<dbReference type="Pfam" id="PF02746">
    <property type="entry name" value="MR_MLE_N"/>
    <property type="match status" value="1"/>
</dbReference>
<name>W0JWF6_9EURY</name>
<dbReference type="GeneID" id="25147041"/>
<dbReference type="InterPro" id="IPR034593">
    <property type="entry name" value="DgoD-like"/>
</dbReference>
<dbReference type="InterPro" id="IPR036849">
    <property type="entry name" value="Enolase-like_C_sf"/>
</dbReference>
<evidence type="ECO:0000259" key="2">
    <source>
        <dbReference type="SMART" id="SM00922"/>
    </source>
</evidence>
<reference evidence="3 4" key="1">
    <citation type="submission" date="2014-01" db="EMBL/GenBank/DDBJ databases">
        <authorList>
            <consortium name="DOE Joint Genome Institute"/>
            <person name="Anderson I."/>
            <person name="Huntemann M."/>
            <person name="Han J."/>
            <person name="Chen A."/>
            <person name="Kyrpides N."/>
            <person name="Mavromatis K."/>
            <person name="Markowitz V."/>
            <person name="Palaniappan K."/>
            <person name="Ivanova N."/>
            <person name="Schaumberg A."/>
            <person name="Pati A."/>
            <person name="Liolios K."/>
            <person name="Nordberg H.P."/>
            <person name="Cantor M.N."/>
            <person name="Hua S.X."/>
            <person name="Woyke T."/>
        </authorList>
    </citation>
    <scope>NUCLEOTIDE SEQUENCE [LARGE SCALE GENOMIC DNA]</scope>
    <source>
        <strain evidence="3 4">XH-48</strain>
        <plasmid evidence="4">1</plasmid>
    </source>
</reference>
<proteinExistence type="predicted"/>
<dbReference type="InterPro" id="IPR013342">
    <property type="entry name" value="Mandelate_racemase_C"/>
</dbReference>
<dbReference type="InterPro" id="IPR029017">
    <property type="entry name" value="Enolase-like_N"/>
</dbReference>
<protein>
    <submittedName>
        <fullName evidence="3">Mandelate racemase</fullName>
    </submittedName>
</protein>
<dbReference type="PATRIC" id="fig|797299.3.peg.3387"/>
<keyword evidence="4" id="KW-1185">Reference proteome</keyword>
<dbReference type="RefSeq" id="WP_049954510.1">
    <property type="nucleotide sequence ID" value="NZ_CP007056.1"/>
</dbReference>
<organism evidence="3 4">
    <name type="scientific">Halostagnicola larsenii XH-48</name>
    <dbReference type="NCBI Taxonomy" id="797299"/>
    <lineage>
        <taxon>Archaea</taxon>
        <taxon>Methanobacteriati</taxon>
        <taxon>Methanobacteriota</taxon>
        <taxon>Stenosarchaea group</taxon>
        <taxon>Halobacteria</taxon>
        <taxon>Halobacteriales</taxon>
        <taxon>Natrialbaceae</taxon>
        <taxon>Halostagnicola</taxon>
    </lineage>
</organism>
<feature type="domain" description="Mandelate racemase/muconate lactonizing enzyme C-terminal" evidence="2">
    <location>
        <begin position="159"/>
        <end position="259"/>
    </location>
</feature>
<dbReference type="SUPFAM" id="SSF51604">
    <property type="entry name" value="Enolase C-terminal domain-like"/>
    <property type="match status" value="1"/>
</dbReference>
<dbReference type="InterPro" id="IPR013341">
    <property type="entry name" value="Mandelate_racemase_N_dom"/>
</dbReference>
<dbReference type="SFLD" id="SFLDS00001">
    <property type="entry name" value="Enolase"/>
    <property type="match status" value="1"/>
</dbReference>
<dbReference type="CDD" id="cd03316">
    <property type="entry name" value="MR_like"/>
    <property type="match status" value="1"/>
</dbReference>
<evidence type="ECO:0000313" key="3">
    <source>
        <dbReference type="EMBL" id="AHG01652.1"/>
    </source>
</evidence>
<sequence length="414" mass="45276">MDIATINGYPLSSPIDPVQKRPFFGGERHLRKRDVVLVVVETRDGRQGVATAGASSSAMREYFEGDSQGTFADIVEDSVADALEGETIDEITDAHDLLAATNLPAHLETEAISAIDVALYDIRGKELGAPIYELLAAEYESEPTTEMPLYASAGMYMEPEGYVEQARALEELGFFGYKYRPGIGPDGDRRTVDLLAEAVDEIELMLDVHTWWKLGESYGRETVRELVEHAADRGAYWIEEPVEPADHAGYVELAETGAPLAGGESEESPAGLVKLGETGAVEFLQGDVRHHEGFTGCRDAVEYCDGRDVEFVPHNFGTWLGLQANAHLVAAAPDVTLLEYPVFEDDPALAEATIDPGMYPFDLAFDIIEGQPDIEDGYLSVSDAPGLGVEVDLDVLEEYPFVDGAWTEFHYDDE</sequence>
<dbReference type="Gene3D" id="3.20.20.120">
    <property type="entry name" value="Enolase-like C-terminal domain"/>
    <property type="match status" value="1"/>
</dbReference>
<dbReference type="eggNOG" id="arCOG01168">
    <property type="taxonomic scope" value="Archaea"/>
</dbReference>
<dbReference type="GO" id="GO:0016829">
    <property type="term" value="F:lyase activity"/>
    <property type="evidence" value="ECO:0007669"/>
    <property type="project" value="UniProtKB-KW"/>
</dbReference>
<dbReference type="KEGG" id="hlr:HALLA_04430"/>
<dbReference type="Proteomes" id="UP000019024">
    <property type="component" value="Plasmid unnamed"/>
</dbReference>
<accession>W0JWF6</accession>
<dbReference type="SMART" id="SM00922">
    <property type="entry name" value="MR_MLE"/>
    <property type="match status" value="1"/>
</dbReference>
<dbReference type="OrthoDB" id="42605at2157"/>
<dbReference type="HOGENOM" id="CLU_663248_0_0_2"/>
<evidence type="ECO:0000313" key="4">
    <source>
        <dbReference type="Proteomes" id="UP000019024"/>
    </source>
</evidence>
<dbReference type="Pfam" id="PF13378">
    <property type="entry name" value="MR_MLE_C"/>
    <property type="match status" value="1"/>
</dbReference>
<geneLocation type="plasmid" evidence="4">
    <name>1</name>
</geneLocation>
<keyword evidence="1" id="KW-0456">Lyase</keyword>
<keyword evidence="3" id="KW-0614">Plasmid</keyword>
<dbReference type="Gene3D" id="3.30.390.10">
    <property type="entry name" value="Enolase-like, N-terminal domain"/>
    <property type="match status" value="1"/>
</dbReference>
<dbReference type="PANTHER" id="PTHR48080">
    <property type="entry name" value="D-GALACTONATE DEHYDRATASE-RELATED"/>
    <property type="match status" value="1"/>
</dbReference>